<dbReference type="EMBL" id="ML976670">
    <property type="protein sequence ID" value="KAF1975608.1"/>
    <property type="molecule type" value="Genomic_DNA"/>
</dbReference>
<organism evidence="1 2">
    <name type="scientific">Bimuria novae-zelandiae CBS 107.79</name>
    <dbReference type="NCBI Taxonomy" id="1447943"/>
    <lineage>
        <taxon>Eukaryota</taxon>
        <taxon>Fungi</taxon>
        <taxon>Dikarya</taxon>
        <taxon>Ascomycota</taxon>
        <taxon>Pezizomycotina</taxon>
        <taxon>Dothideomycetes</taxon>
        <taxon>Pleosporomycetidae</taxon>
        <taxon>Pleosporales</taxon>
        <taxon>Massarineae</taxon>
        <taxon>Didymosphaeriaceae</taxon>
        <taxon>Bimuria</taxon>
    </lineage>
</organism>
<keyword evidence="2" id="KW-1185">Reference proteome</keyword>
<sequence length="216" mass="24161">MFETWVLEDRFRHAEHVARIFSQLFPVQEQRGLLIKNACGVSDTGEGDDRQDLNQGTHYELEDLIKYSTIKCKDLQAGERDAVEVRRKQIEAWRQVPWTTVLAQACPLFMDRLGNYRSIEDTPFSEQIAVIDQSILCATESRCLLLTQDGRPGLGPPNMKSGDRLCVLMSGSSYAAHATVSISDRTLRSVIGFGPACGQRGVLALYPSAVLRICRL</sequence>
<dbReference type="Proteomes" id="UP000800036">
    <property type="component" value="Unassembled WGS sequence"/>
</dbReference>
<protein>
    <submittedName>
        <fullName evidence="1">Uncharacterized protein</fullName>
    </submittedName>
</protein>
<reference evidence="1" key="1">
    <citation type="journal article" date="2020" name="Stud. Mycol.">
        <title>101 Dothideomycetes genomes: a test case for predicting lifestyles and emergence of pathogens.</title>
        <authorList>
            <person name="Haridas S."/>
            <person name="Albert R."/>
            <person name="Binder M."/>
            <person name="Bloem J."/>
            <person name="Labutti K."/>
            <person name="Salamov A."/>
            <person name="Andreopoulos B."/>
            <person name="Baker S."/>
            <person name="Barry K."/>
            <person name="Bills G."/>
            <person name="Bluhm B."/>
            <person name="Cannon C."/>
            <person name="Castanera R."/>
            <person name="Culley D."/>
            <person name="Daum C."/>
            <person name="Ezra D."/>
            <person name="Gonzalez J."/>
            <person name="Henrissat B."/>
            <person name="Kuo A."/>
            <person name="Liang C."/>
            <person name="Lipzen A."/>
            <person name="Lutzoni F."/>
            <person name="Magnuson J."/>
            <person name="Mondo S."/>
            <person name="Nolan M."/>
            <person name="Ohm R."/>
            <person name="Pangilinan J."/>
            <person name="Park H.-J."/>
            <person name="Ramirez L."/>
            <person name="Alfaro M."/>
            <person name="Sun H."/>
            <person name="Tritt A."/>
            <person name="Yoshinaga Y."/>
            <person name="Zwiers L.-H."/>
            <person name="Turgeon B."/>
            <person name="Goodwin S."/>
            <person name="Spatafora J."/>
            <person name="Crous P."/>
            <person name="Grigoriev I."/>
        </authorList>
    </citation>
    <scope>NUCLEOTIDE SEQUENCE</scope>
    <source>
        <strain evidence="1">CBS 107.79</strain>
    </source>
</reference>
<evidence type="ECO:0000313" key="2">
    <source>
        <dbReference type="Proteomes" id="UP000800036"/>
    </source>
</evidence>
<name>A0A6A5VFT3_9PLEO</name>
<dbReference type="AlphaFoldDB" id="A0A6A5VFT3"/>
<accession>A0A6A5VFT3</accession>
<proteinExistence type="predicted"/>
<gene>
    <name evidence="1" type="ORF">BU23DRAFT_597730</name>
</gene>
<evidence type="ECO:0000313" key="1">
    <source>
        <dbReference type="EMBL" id="KAF1975608.1"/>
    </source>
</evidence>